<feature type="region of interest" description="Disordered" evidence="5">
    <location>
        <begin position="42"/>
        <end position="66"/>
    </location>
</feature>
<comment type="catalytic activity">
    <reaction evidence="4">
        <text>DNA(n) + a 2'-deoxyribonucleoside 5'-triphosphate = DNA(n+1) + diphosphate</text>
        <dbReference type="Rhea" id="RHEA:22508"/>
        <dbReference type="Rhea" id="RHEA-COMP:17339"/>
        <dbReference type="Rhea" id="RHEA-COMP:17340"/>
        <dbReference type="ChEBI" id="CHEBI:33019"/>
        <dbReference type="ChEBI" id="CHEBI:61560"/>
        <dbReference type="ChEBI" id="CHEBI:173112"/>
        <dbReference type="EC" id="2.7.7.7"/>
    </reaction>
    <physiologicalReaction direction="left-to-right" evidence="4">
        <dbReference type="Rhea" id="RHEA:22509"/>
    </physiologicalReaction>
</comment>
<evidence type="ECO:0000256" key="4">
    <source>
        <dbReference type="ARBA" id="ARBA00047303"/>
    </source>
</evidence>
<comment type="caution">
    <text evidence="6">The sequence shown here is derived from an EMBL/GenBank/DDBJ whole genome shotgun (WGS) entry which is preliminary data.</text>
</comment>
<reference evidence="6" key="1">
    <citation type="submission" date="2022-08" db="EMBL/GenBank/DDBJ databases">
        <title>Novel sulfate-reducing endosymbionts in the free-living metamonad Anaeramoeba.</title>
        <authorList>
            <person name="Jerlstrom-Hultqvist J."/>
            <person name="Cepicka I."/>
            <person name="Gallot-Lavallee L."/>
            <person name="Salas-Leiva D."/>
            <person name="Curtis B.A."/>
            <person name="Zahonova K."/>
            <person name="Pipaliya S."/>
            <person name="Dacks J."/>
            <person name="Roger A.J."/>
        </authorList>
    </citation>
    <scope>NUCLEOTIDE SEQUENCE</scope>
    <source>
        <strain evidence="6">Schooner1</strain>
    </source>
</reference>
<comment type="catalytic activity">
    <reaction evidence="2">
        <text>ssDNA + n NTP = ssDNA/pppN(pN)n-1 hybrid + (n-1) diphosphate.</text>
        <dbReference type="EC" id="2.7.7.102"/>
    </reaction>
</comment>
<evidence type="ECO:0000313" key="6">
    <source>
        <dbReference type="EMBL" id="KAJ6245081.1"/>
    </source>
</evidence>
<dbReference type="InterPro" id="IPR044917">
    <property type="entry name" value="PRIMPOL"/>
</dbReference>
<protein>
    <recommendedName>
        <fullName evidence="1">DNA-directed primase/polymerase protein</fullName>
        <ecNumber evidence="3">2.7.7.102</ecNumber>
    </recommendedName>
</protein>
<evidence type="ECO:0000313" key="7">
    <source>
        <dbReference type="Proteomes" id="UP001150062"/>
    </source>
</evidence>
<evidence type="ECO:0000256" key="5">
    <source>
        <dbReference type="SAM" id="MobiDB-lite"/>
    </source>
</evidence>
<organism evidence="6 7">
    <name type="scientific">Anaeramoeba flamelloides</name>
    <dbReference type="NCBI Taxonomy" id="1746091"/>
    <lineage>
        <taxon>Eukaryota</taxon>
        <taxon>Metamonada</taxon>
        <taxon>Anaeramoebidae</taxon>
        <taxon>Anaeramoeba</taxon>
    </lineage>
</organism>
<name>A0ABQ8YKF7_9EUKA</name>
<keyword evidence="7" id="KW-1185">Reference proteome</keyword>
<dbReference type="PANTHER" id="PTHR31399">
    <property type="entry name" value="DNA-DIRECTED PRIMASE / POLYMERASE PROTEIN"/>
    <property type="match status" value="1"/>
</dbReference>
<dbReference type="Proteomes" id="UP001150062">
    <property type="component" value="Unassembled WGS sequence"/>
</dbReference>
<sequence>MEGITISVVEFYGKEDKNKNNILSDFKRRRVCAKRITKQENKVTNDRDHIHKQKPKSKHVHESIKTKNRSYSNIQPQRFKSYRKQKEAFEIKNQLPTKEKNKAFIFSCEKTSTGKRIFYTLSYDQFWELFKFTKSKQRHFNEVICEGSICNLYYDLEFLKQFNPNLDGDHLVEIVVNETINYFNKVYGINLDHSNFIILDSSTNAKYSSHVILRMKNIYFKNSIHTGRFVCSLLNDPNNLKQLLVHSDNDNQTPFIDLSVYSKNRNFRLFGNSKFGKSNFFKVSKLNKFQFKNKKDFLYFSLVSNAESNSSTRILKFSKNFKINALNKIQTQNVNEKEITNRKTKTETKKKIEIERERENANEKDLYKINKHYNYLFNSVQNNHKFQTCQGAKSNSEVLDQFINDQLKMRGHGGVIYSTSYDSTNQIISYVIMKDRYCQIAGRFHKSNHIILSVDLNNGVWYQRCFDIDCRGHKANIQSLPKRVHCVANFEISNPISFDVISDVLENDRLWPDLKENKQNNTKNLLNNL</sequence>
<dbReference type="EC" id="2.7.7.102" evidence="3"/>
<gene>
    <name evidence="6" type="ORF">M0813_20631</name>
</gene>
<dbReference type="Pfam" id="PF03121">
    <property type="entry name" value="Herpes_UL52"/>
    <property type="match status" value="1"/>
</dbReference>
<proteinExistence type="predicted"/>
<evidence type="ECO:0000256" key="1">
    <source>
        <dbReference type="ARBA" id="ARBA00026139"/>
    </source>
</evidence>
<evidence type="ECO:0000256" key="2">
    <source>
        <dbReference type="ARBA" id="ARBA00044677"/>
    </source>
</evidence>
<dbReference type="PANTHER" id="PTHR31399:SF0">
    <property type="entry name" value="DNA-DIRECTED PRIMASE_POLYMERASE PROTEIN"/>
    <property type="match status" value="1"/>
</dbReference>
<feature type="compositionally biased region" description="Basic residues" evidence="5">
    <location>
        <begin position="50"/>
        <end position="59"/>
    </location>
</feature>
<evidence type="ECO:0000256" key="3">
    <source>
        <dbReference type="ARBA" id="ARBA00044768"/>
    </source>
</evidence>
<accession>A0ABQ8YKF7</accession>
<dbReference type="EMBL" id="JAOAOG010000152">
    <property type="protein sequence ID" value="KAJ6245081.1"/>
    <property type="molecule type" value="Genomic_DNA"/>
</dbReference>